<dbReference type="AlphaFoldDB" id="A0A6N7EEN4"/>
<evidence type="ECO:0008006" key="3">
    <source>
        <dbReference type="Google" id="ProtNLM"/>
    </source>
</evidence>
<reference evidence="1 2" key="1">
    <citation type="submission" date="2019-10" db="EMBL/GenBank/DDBJ databases">
        <title>Georgenia wutianyii sp. nov. and Georgenia yuyongxinii sp. nov. isolated from plateau pika (Ochotona curzoniae) in the Qinghai-Tibet plateau of China.</title>
        <authorList>
            <person name="Tian Z."/>
        </authorList>
    </citation>
    <scope>NUCLEOTIDE SEQUENCE [LARGE SCALE GENOMIC DNA]</scope>
    <source>
        <strain evidence="1 2">JCM 19765</strain>
    </source>
</reference>
<dbReference type="Pfam" id="PF13189">
    <property type="entry name" value="Cytidylate_kin2"/>
    <property type="match status" value="1"/>
</dbReference>
<sequence>MSDSSALRTPRHAAEHQGTAGKPVVTIFEYYGAGATQVGRQVADALGVPFHPQAFSSEDIEGGPEAALKNSATLATVFAAMGGAYGGFEGRDVIATQQQKRDLVTDNNKAVWASADDGGVIVGRNATVILAERPATLHVLLTGATGDRVARAAEEAGIDAARATQRQKREDEVRADMSKVLYGWDPRLPDRYDIVINTSRIPLEAAAAAIVNAVRATIQ</sequence>
<protein>
    <recommendedName>
        <fullName evidence="3">Cytidylate kinase-like family protein</fullName>
    </recommendedName>
</protein>
<dbReference type="InterPro" id="IPR027417">
    <property type="entry name" value="P-loop_NTPase"/>
</dbReference>
<dbReference type="OrthoDB" id="3823243at2"/>
<dbReference type="EMBL" id="WHPC01000021">
    <property type="protein sequence ID" value="MPV36892.1"/>
    <property type="molecule type" value="Genomic_DNA"/>
</dbReference>
<keyword evidence="2" id="KW-1185">Reference proteome</keyword>
<comment type="caution">
    <text evidence="1">The sequence shown here is derived from an EMBL/GenBank/DDBJ whole genome shotgun (WGS) entry which is preliminary data.</text>
</comment>
<evidence type="ECO:0000313" key="2">
    <source>
        <dbReference type="Proteomes" id="UP000437709"/>
    </source>
</evidence>
<dbReference type="RefSeq" id="WP_152193834.1">
    <property type="nucleotide sequence ID" value="NZ_VUKD01000001.1"/>
</dbReference>
<name>A0A6N7EEN4_9MICO</name>
<gene>
    <name evidence="1" type="ORF">GB881_07460</name>
</gene>
<dbReference type="SUPFAM" id="SSF52540">
    <property type="entry name" value="P-loop containing nucleoside triphosphate hydrolases"/>
    <property type="match status" value="1"/>
</dbReference>
<proteinExistence type="predicted"/>
<dbReference type="Proteomes" id="UP000437709">
    <property type="component" value="Unassembled WGS sequence"/>
</dbReference>
<organism evidence="1 2">
    <name type="scientific">Georgenia subflava</name>
    <dbReference type="NCBI Taxonomy" id="1622177"/>
    <lineage>
        <taxon>Bacteria</taxon>
        <taxon>Bacillati</taxon>
        <taxon>Actinomycetota</taxon>
        <taxon>Actinomycetes</taxon>
        <taxon>Micrococcales</taxon>
        <taxon>Bogoriellaceae</taxon>
        <taxon>Georgenia</taxon>
    </lineage>
</organism>
<evidence type="ECO:0000313" key="1">
    <source>
        <dbReference type="EMBL" id="MPV36892.1"/>
    </source>
</evidence>
<accession>A0A6N7EEN4</accession>
<dbReference type="Gene3D" id="3.40.50.300">
    <property type="entry name" value="P-loop containing nucleotide triphosphate hydrolases"/>
    <property type="match status" value="1"/>
</dbReference>